<protein>
    <submittedName>
        <fullName evidence="1">Uncharacterized protein</fullName>
    </submittedName>
</protein>
<comment type="caution">
    <text evidence="1">The sequence shown here is derived from an EMBL/GenBank/DDBJ whole genome shotgun (WGS) entry which is preliminary data.</text>
</comment>
<dbReference type="Proteomes" id="UP001367508">
    <property type="component" value="Unassembled WGS sequence"/>
</dbReference>
<name>A0AAN9L5H2_CANGL</name>
<organism evidence="1 2">
    <name type="scientific">Canavalia gladiata</name>
    <name type="common">Sword bean</name>
    <name type="synonym">Dolichos gladiatus</name>
    <dbReference type="NCBI Taxonomy" id="3824"/>
    <lineage>
        <taxon>Eukaryota</taxon>
        <taxon>Viridiplantae</taxon>
        <taxon>Streptophyta</taxon>
        <taxon>Embryophyta</taxon>
        <taxon>Tracheophyta</taxon>
        <taxon>Spermatophyta</taxon>
        <taxon>Magnoliopsida</taxon>
        <taxon>eudicotyledons</taxon>
        <taxon>Gunneridae</taxon>
        <taxon>Pentapetalae</taxon>
        <taxon>rosids</taxon>
        <taxon>fabids</taxon>
        <taxon>Fabales</taxon>
        <taxon>Fabaceae</taxon>
        <taxon>Papilionoideae</taxon>
        <taxon>50 kb inversion clade</taxon>
        <taxon>NPAAA clade</taxon>
        <taxon>indigoferoid/millettioid clade</taxon>
        <taxon>Phaseoleae</taxon>
        <taxon>Canavalia</taxon>
    </lineage>
</organism>
<sequence>MEERGWRFCLQENYDTGADKNEAKGDRTGLLYGNHVGKTETFKREKVGLLGRQQDPISCSHGWRKLPGSGGVLICEG</sequence>
<dbReference type="AlphaFoldDB" id="A0AAN9L5H2"/>
<evidence type="ECO:0000313" key="1">
    <source>
        <dbReference type="EMBL" id="KAK7329850.1"/>
    </source>
</evidence>
<reference evidence="1 2" key="1">
    <citation type="submission" date="2024-01" db="EMBL/GenBank/DDBJ databases">
        <title>The genomes of 5 underutilized Papilionoideae crops provide insights into root nodulation and disease resistanc.</title>
        <authorList>
            <person name="Jiang F."/>
        </authorList>
    </citation>
    <scope>NUCLEOTIDE SEQUENCE [LARGE SCALE GENOMIC DNA]</scope>
    <source>
        <strain evidence="1">LVBAO_FW01</strain>
        <tissue evidence="1">Leaves</tissue>
    </source>
</reference>
<proteinExistence type="predicted"/>
<gene>
    <name evidence="1" type="ORF">VNO77_24031</name>
</gene>
<keyword evidence="2" id="KW-1185">Reference proteome</keyword>
<dbReference type="EMBL" id="JAYMYQ010000005">
    <property type="protein sequence ID" value="KAK7329850.1"/>
    <property type="molecule type" value="Genomic_DNA"/>
</dbReference>
<evidence type="ECO:0000313" key="2">
    <source>
        <dbReference type="Proteomes" id="UP001367508"/>
    </source>
</evidence>
<accession>A0AAN9L5H2</accession>